<accession>A0AAW0CVT1</accession>
<evidence type="ECO:0000313" key="3">
    <source>
        <dbReference type="Proteomes" id="UP001362999"/>
    </source>
</evidence>
<dbReference type="EMBL" id="JAWWNJ010000013">
    <property type="protein sequence ID" value="KAK7042750.1"/>
    <property type="molecule type" value="Genomic_DNA"/>
</dbReference>
<feature type="chain" id="PRO_5043866649" evidence="1">
    <location>
        <begin position="22"/>
        <end position="342"/>
    </location>
</feature>
<name>A0AAW0CVT1_9AGAR</name>
<keyword evidence="1" id="KW-0732">Signal</keyword>
<keyword evidence="3" id="KW-1185">Reference proteome</keyword>
<sequence>MVKLHLFSLLCLAISSVFVTATPTPEADIEKRQTATGSAYGYVYFQGEGLSNGEQIYFAVSKSNSPVSWNVVNGGRPVLTSTLGTKGLRDPFIIRDPSGSKFYVIATDLRMFGGNQTWDQASRHGSLSLAIWESPDLKSWSAQRLVQVSPATAGMSWAPEATWDPSTQKFIVYWASNLFSASDTGHTGSTYSRIMYATTTDFKTFSTAQPWIDKGTAIIDTTVAFDSASGYYHRFSKINGLILQERSTALFGTWQTVANGVGQAQYGSVEGPLIFLSNVYSGVWHLWLDGINPQGYHPLETGNITSGVWTASTGYVLPPNPRHGTVFSISATEAANLAAVSV</sequence>
<protein>
    <submittedName>
        <fullName evidence="2">Arabinanase/levansucrase/invertase</fullName>
    </submittedName>
</protein>
<evidence type="ECO:0000313" key="2">
    <source>
        <dbReference type="EMBL" id="KAK7042750.1"/>
    </source>
</evidence>
<dbReference type="AlphaFoldDB" id="A0AAW0CVT1"/>
<dbReference type="Gene3D" id="2.115.10.20">
    <property type="entry name" value="Glycosyl hydrolase domain, family 43"/>
    <property type="match status" value="1"/>
</dbReference>
<evidence type="ECO:0000256" key="1">
    <source>
        <dbReference type="SAM" id="SignalP"/>
    </source>
</evidence>
<proteinExistence type="predicted"/>
<dbReference type="CDD" id="cd08983">
    <property type="entry name" value="GH43_Bt3655-like"/>
    <property type="match status" value="1"/>
</dbReference>
<feature type="signal peptide" evidence="1">
    <location>
        <begin position="1"/>
        <end position="21"/>
    </location>
</feature>
<organism evidence="2 3">
    <name type="scientific">Favolaschia claudopus</name>
    <dbReference type="NCBI Taxonomy" id="2862362"/>
    <lineage>
        <taxon>Eukaryota</taxon>
        <taxon>Fungi</taxon>
        <taxon>Dikarya</taxon>
        <taxon>Basidiomycota</taxon>
        <taxon>Agaricomycotina</taxon>
        <taxon>Agaricomycetes</taxon>
        <taxon>Agaricomycetidae</taxon>
        <taxon>Agaricales</taxon>
        <taxon>Marasmiineae</taxon>
        <taxon>Mycenaceae</taxon>
        <taxon>Favolaschia</taxon>
    </lineage>
</organism>
<dbReference type="Proteomes" id="UP001362999">
    <property type="component" value="Unassembled WGS sequence"/>
</dbReference>
<gene>
    <name evidence="2" type="ORF">R3P38DRAFT_2892053</name>
</gene>
<dbReference type="PANTHER" id="PTHR43301:SF3">
    <property type="entry name" value="ARABINAN ENDO-1,5-ALPHA-L-ARABINOSIDASE A-RELATED"/>
    <property type="match status" value="1"/>
</dbReference>
<comment type="caution">
    <text evidence="2">The sequence shown here is derived from an EMBL/GenBank/DDBJ whole genome shotgun (WGS) entry which is preliminary data.</text>
</comment>
<dbReference type="InterPro" id="IPR023296">
    <property type="entry name" value="Glyco_hydro_beta-prop_sf"/>
</dbReference>
<dbReference type="SUPFAM" id="SSF75005">
    <property type="entry name" value="Arabinanase/levansucrase/invertase"/>
    <property type="match status" value="1"/>
</dbReference>
<reference evidence="2 3" key="1">
    <citation type="journal article" date="2024" name="J Genomics">
        <title>Draft genome sequencing and assembly of Favolaschia claudopus CIRM-BRFM 2984 isolated from oak limbs.</title>
        <authorList>
            <person name="Navarro D."/>
            <person name="Drula E."/>
            <person name="Chaduli D."/>
            <person name="Cazenave R."/>
            <person name="Ahrendt S."/>
            <person name="Wang J."/>
            <person name="Lipzen A."/>
            <person name="Daum C."/>
            <person name="Barry K."/>
            <person name="Grigoriev I.V."/>
            <person name="Favel A."/>
            <person name="Rosso M.N."/>
            <person name="Martin F."/>
        </authorList>
    </citation>
    <scope>NUCLEOTIDE SEQUENCE [LARGE SCALE GENOMIC DNA]</scope>
    <source>
        <strain evidence="2 3">CIRM-BRFM 2984</strain>
    </source>
</reference>
<dbReference type="InterPro" id="IPR050727">
    <property type="entry name" value="GH43_arabinanases"/>
</dbReference>
<dbReference type="PANTHER" id="PTHR43301">
    <property type="entry name" value="ARABINAN ENDO-1,5-ALPHA-L-ARABINOSIDASE"/>
    <property type="match status" value="1"/>
</dbReference>